<dbReference type="Proteomes" id="UP000824469">
    <property type="component" value="Unassembled WGS sequence"/>
</dbReference>
<proteinExistence type="predicted"/>
<evidence type="ECO:0000313" key="2">
    <source>
        <dbReference type="EMBL" id="KAH9303622.1"/>
    </source>
</evidence>
<dbReference type="AlphaFoldDB" id="A0AA38CT44"/>
<organism evidence="2 3">
    <name type="scientific">Taxus chinensis</name>
    <name type="common">Chinese yew</name>
    <name type="synonym">Taxus wallichiana var. chinensis</name>
    <dbReference type="NCBI Taxonomy" id="29808"/>
    <lineage>
        <taxon>Eukaryota</taxon>
        <taxon>Viridiplantae</taxon>
        <taxon>Streptophyta</taxon>
        <taxon>Embryophyta</taxon>
        <taxon>Tracheophyta</taxon>
        <taxon>Spermatophyta</taxon>
        <taxon>Pinopsida</taxon>
        <taxon>Pinidae</taxon>
        <taxon>Conifers II</taxon>
        <taxon>Cupressales</taxon>
        <taxon>Taxaceae</taxon>
        <taxon>Taxus</taxon>
    </lineage>
</organism>
<dbReference type="EMBL" id="JAHRHJ020000008">
    <property type="protein sequence ID" value="KAH9303622.1"/>
    <property type="molecule type" value="Genomic_DNA"/>
</dbReference>
<evidence type="ECO:0000313" key="3">
    <source>
        <dbReference type="Proteomes" id="UP000824469"/>
    </source>
</evidence>
<feature type="non-terminal residue" evidence="2">
    <location>
        <position position="57"/>
    </location>
</feature>
<feature type="region of interest" description="Disordered" evidence="1">
    <location>
        <begin position="38"/>
        <end position="57"/>
    </location>
</feature>
<accession>A0AA38CT44</accession>
<sequence>PGHGKSRMVFDPMATKVTVVEETCKVIDWCDKCFMPNSPCEEDQQQEEEADDDNDDD</sequence>
<name>A0AA38CT44_TAXCH</name>
<feature type="non-terminal residue" evidence="2">
    <location>
        <position position="1"/>
    </location>
</feature>
<protein>
    <submittedName>
        <fullName evidence="2">Uncharacterized protein</fullName>
    </submittedName>
</protein>
<keyword evidence="3" id="KW-1185">Reference proteome</keyword>
<gene>
    <name evidence="2" type="ORF">KI387_008026</name>
</gene>
<evidence type="ECO:0000256" key="1">
    <source>
        <dbReference type="SAM" id="MobiDB-lite"/>
    </source>
</evidence>
<reference evidence="2 3" key="1">
    <citation type="journal article" date="2021" name="Nat. Plants">
        <title>The Taxus genome provides insights into paclitaxel biosynthesis.</title>
        <authorList>
            <person name="Xiong X."/>
            <person name="Gou J."/>
            <person name="Liao Q."/>
            <person name="Li Y."/>
            <person name="Zhou Q."/>
            <person name="Bi G."/>
            <person name="Li C."/>
            <person name="Du R."/>
            <person name="Wang X."/>
            <person name="Sun T."/>
            <person name="Guo L."/>
            <person name="Liang H."/>
            <person name="Lu P."/>
            <person name="Wu Y."/>
            <person name="Zhang Z."/>
            <person name="Ro D.K."/>
            <person name="Shang Y."/>
            <person name="Huang S."/>
            <person name="Yan J."/>
        </authorList>
    </citation>
    <scope>NUCLEOTIDE SEQUENCE [LARGE SCALE GENOMIC DNA]</scope>
    <source>
        <strain evidence="2">Ta-2019</strain>
    </source>
</reference>
<feature type="compositionally biased region" description="Acidic residues" evidence="1">
    <location>
        <begin position="40"/>
        <end position="57"/>
    </location>
</feature>
<comment type="caution">
    <text evidence="2">The sequence shown here is derived from an EMBL/GenBank/DDBJ whole genome shotgun (WGS) entry which is preliminary data.</text>
</comment>